<keyword evidence="4" id="KW-1185">Reference proteome</keyword>
<dbReference type="EMBL" id="JAWDJO010000155">
    <property type="protein sequence ID" value="KAL1891369.1"/>
    <property type="molecule type" value="Genomic_DNA"/>
</dbReference>
<feature type="compositionally biased region" description="Low complexity" evidence="1">
    <location>
        <begin position="192"/>
        <end position="208"/>
    </location>
</feature>
<feature type="region of interest" description="Disordered" evidence="1">
    <location>
        <begin position="192"/>
        <end position="227"/>
    </location>
</feature>
<dbReference type="Proteomes" id="UP001583280">
    <property type="component" value="Unassembled WGS sequence"/>
</dbReference>
<accession>A0ABR3YSP9</accession>
<evidence type="ECO:0000256" key="1">
    <source>
        <dbReference type="SAM" id="MobiDB-lite"/>
    </source>
</evidence>
<feature type="compositionally biased region" description="Low complexity" evidence="1">
    <location>
        <begin position="284"/>
        <end position="298"/>
    </location>
</feature>
<evidence type="ECO:0000313" key="3">
    <source>
        <dbReference type="EMBL" id="KAL1891369.1"/>
    </source>
</evidence>
<reference evidence="3 4" key="1">
    <citation type="journal article" date="2024" name="IMA Fungus">
        <title>IMA Genome - F19 : A genome assembly and annotation guide to empower mycologists, including annotated draft genome sequences of Ceratocystis pirilliformis, Diaporthe australafricana, Fusarium ophioides, Paecilomyces lecythidis, and Sporothrix stenoceras.</title>
        <authorList>
            <person name="Aylward J."/>
            <person name="Wilson A.M."/>
            <person name="Visagie C.M."/>
            <person name="Spraker J."/>
            <person name="Barnes I."/>
            <person name="Buitendag C."/>
            <person name="Ceriani C."/>
            <person name="Del Mar Angel L."/>
            <person name="du Plessis D."/>
            <person name="Fuchs T."/>
            <person name="Gasser K."/>
            <person name="Kramer D."/>
            <person name="Li W."/>
            <person name="Munsamy K."/>
            <person name="Piso A."/>
            <person name="Price J.L."/>
            <person name="Sonnekus B."/>
            <person name="Thomas C."/>
            <person name="van der Nest A."/>
            <person name="van Dijk A."/>
            <person name="van Heerden A."/>
            <person name="van Vuuren N."/>
            <person name="Yilmaz N."/>
            <person name="Duong T.A."/>
            <person name="van der Merwe N.A."/>
            <person name="Wingfield M.J."/>
            <person name="Wingfield B.D."/>
        </authorList>
    </citation>
    <scope>NUCLEOTIDE SEQUENCE [LARGE SCALE GENOMIC DNA]</scope>
    <source>
        <strain evidence="3 4">CMW 12675</strain>
    </source>
</reference>
<feature type="region of interest" description="Disordered" evidence="1">
    <location>
        <begin position="246"/>
        <end position="323"/>
    </location>
</feature>
<protein>
    <submittedName>
        <fullName evidence="3">Uncharacterized protein</fullName>
    </submittedName>
</protein>
<comment type="caution">
    <text evidence="3">The sequence shown here is derived from an EMBL/GenBank/DDBJ whole genome shotgun (WGS) entry which is preliminary data.</text>
</comment>
<name>A0ABR3YSP9_9PEZI</name>
<feature type="chain" id="PRO_5045439134" evidence="2">
    <location>
        <begin position="18"/>
        <end position="340"/>
    </location>
</feature>
<evidence type="ECO:0000313" key="4">
    <source>
        <dbReference type="Proteomes" id="UP001583280"/>
    </source>
</evidence>
<feature type="compositionally biased region" description="Low complexity" evidence="1">
    <location>
        <begin position="254"/>
        <end position="276"/>
    </location>
</feature>
<feature type="compositionally biased region" description="Low complexity" evidence="1">
    <location>
        <begin position="105"/>
        <end position="116"/>
    </location>
</feature>
<proteinExistence type="predicted"/>
<evidence type="ECO:0000256" key="2">
    <source>
        <dbReference type="SAM" id="SignalP"/>
    </source>
</evidence>
<feature type="signal peptide" evidence="2">
    <location>
        <begin position="1"/>
        <end position="17"/>
    </location>
</feature>
<sequence>MKASIIFLAASAALTQAAAITRDSLPVVERAFQVTARTAEDKHNAIVGDSTPVHIRQNKGSGDNSLSQVLSTFLGAEQAAPVLEFLGQLNGNANPGGNTGGNRGGTPANGRTPANGGTPGGAGRGRGRNRRPVRTTVPPAGGGAPEPSFPLVFGTSQATPSPIFLTLTGTGADAAAPTGANNTVARGNLQVPTEAAPTPTPAPVSTKTKTPEKTPNPTPAPEAAEAAASGPGLIVFSLPPTVRTTILPPPPVEAPAVTRASSSSSAPPALPAVQAPPAQPTPSTPSQQPTQAPEATPTVTPPAVLPSKSNTEAEMGGVPPDLSGVALSSALNLGALGGGL</sequence>
<feature type="region of interest" description="Disordered" evidence="1">
    <location>
        <begin position="90"/>
        <end position="147"/>
    </location>
</feature>
<gene>
    <name evidence="3" type="ORF">Cpir12675_004983</name>
</gene>
<keyword evidence="2" id="KW-0732">Signal</keyword>
<organism evidence="3 4">
    <name type="scientific">Ceratocystis pirilliformis</name>
    <dbReference type="NCBI Taxonomy" id="259994"/>
    <lineage>
        <taxon>Eukaryota</taxon>
        <taxon>Fungi</taxon>
        <taxon>Dikarya</taxon>
        <taxon>Ascomycota</taxon>
        <taxon>Pezizomycotina</taxon>
        <taxon>Sordariomycetes</taxon>
        <taxon>Hypocreomycetidae</taxon>
        <taxon>Microascales</taxon>
        <taxon>Ceratocystidaceae</taxon>
        <taxon>Ceratocystis</taxon>
    </lineage>
</organism>